<name>A0A137PCJ9_CONC2</name>
<protein>
    <submittedName>
        <fullName evidence="1">Uncharacterized protein</fullName>
    </submittedName>
</protein>
<dbReference type="Proteomes" id="UP000070444">
    <property type="component" value="Unassembled WGS sequence"/>
</dbReference>
<accession>A0A137PCJ9</accession>
<reference evidence="1 2" key="1">
    <citation type="journal article" date="2015" name="Genome Biol. Evol.">
        <title>Phylogenomic analyses indicate that early fungi evolved digesting cell walls of algal ancestors of land plants.</title>
        <authorList>
            <person name="Chang Y."/>
            <person name="Wang S."/>
            <person name="Sekimoto S."/>
            <person name="Aerts A.L."/>
            <person name="Choi C."/>
            <person name="Clum A."/>
            <person name="LaButti K.M."/>
            <person name="Lindquist E.A."/>
            <person name="Yee Ngan C."/>
            <person name="Ohm R.A."/>
            <person name="Salamov A.A."/>
            <person name="Grigoriev I.V."/>
            <person name="Spatafora J.W."/>
            <person name="Berbee M.L."/>
        </authorList>
    </citation>
    <scope>NUCLEOTIDE SEQUENCE [LARGE SCALE GENOMIC DNA]</scope>
    <source>
        <strain evidence="1 2">NRRL 28638</strain>
    </source>
</reference>
<evidence type="ECO:0000313" key="2">
    <source>
        <dbReference type="Proteomes" id="UP000070444"/>
    </source>
</evidence>
<gene>
    <name evidence="1" type="ORF">CONCODRAFT_4534</name>
</gene>
<dbReference type="AlphaFoldDB" id="A0A137PCJ9"/>
<dbReference type="EMBL" id="KQ964449">
    <property type="protein sequence ID" value="KXN72671.1"/>
    <property type="molecule type" value="Genomic_DNA"/>
</dbReference>
<sequence>MSGSNFTYSEENSKLCCNKMTGSVSFISDGFCTGQEDFLNGPVFEIYAKYCESFSVFTGAHAINCVTPSKIITVRRRDVQANDISITNIDEYIATGPSNIQ</sequence>
<proteinExistence type="predicted"/>
<organism evidence="1 2">
    <name type="scientific">Conidiobolus coronatus (strain ATCC 28846 / CBS 209.66 / NRRL 28638)</name>
    <name type="common">Delacroixia coronata</name>
    <dbReference type="NCBI Taxonomy" id="796925"/>
    <lineage>
        <taxon>Eukaryota</taxon>
        <taxon>Fungi</taxon>
        <taxon>Fungi incertae sedis</taxon>
        <taxon>Zoopagomycota</taxon>
        <taxon>Entomophthoromycotina</taxon>
        <taxon>Entomophthoromycetes</taxon>
        <taxon>Entomophthorales</taxon>
        <taxon>Ancylistaceae</taxon>
        <taxon>Conidiobolus</taxon>
    </lineage>
</organism>
<evidence type="ECO:0000313" key="1">
    <source>
        <dbReference type="EMBL" id="KXN72671.1"/>
    </source>
</evidence>
<keyword evidence="2" id="KW-1185">Reference proteome</keyword>